<accession>A0ABN1K0R9</accession>
<gene>
    <name evidence="1" type="ORF">GCM10009433_01600</name>
</gene>
<reference evidence="1 2" key="1">
    <citation type="journal article" date="2019" name="Int. J. Syst. Evol. Microbiol.">
        <title>The Global Catalogue of Microorganisms (GCM) 10K type strain sequencing project: providing services to taxonomists for standard genome sequencing and annotation.</title>
        <authorList>
            <consortium name="The Broad Institute Genomics Platform"/>
            <consortium name="The Broad Institute Genome Sequencing Center for Infectious Disease"/>
            <person name="Wu L."/>
            <person name="Ma J."/>
        </authorList>
    </citation>
    <scope>NUCLEOTIDE SEQUENCE [LARGE SCALE GENOMIC DNA]</scope>
    <source>
        <strain evidence="1 2">JCM 16231</strain>
    </source>
</reference>
<name>A0ABN1K0R9_9FLAO</name>
<dbReference type="Proteomes" id="UP001500185">
    <property type="component" value="Unassembled WGS sequence"/>
</dbReference>
<organism evidence="1 2">
    <name type="scientific">Psychroflexus lacisalsi</name>
    <dbReference type="NCBI Taxonomy" id="503928"/>
    <lineage>
        <taxon>Bacteria</taxon>
        <taxon>Pseudomonadati</taxon>
        <taxon>Bacteroidota</taxon>
        <taxon>Flavobacteriia</taxon>
        <taxon>Flavobacteriales</taxon>
        <taxon>Flavobacteriaceae</taxon>
        <taxon>Psychroflexus</taxon>
    </lineage>
</organism>
<keyword evidence="2" id="KW-1185">Reference proteome</keyword>
<protein>
    <submittedName>
        <fullName evidence="1">Uncharacterized protein</fullName>
    </submittedName>
</protein>
<comment type="caution">
    <text evidence="1">The sequence shown here is derived from an EMBL/GenBank/DDBJ whole genome shotgun (WGS) entry which is preliminary data.</text>
</comment>
<proteinExistence type="predicted"/>
<dbReference type="EMBL" id="BAAAGG010000002">
    <property type="protein sequence ID" value="GAA0751510.1"/>
    <property type="molecule type" value="Genomic_DNA"/>
</dbReference>
<evidence type="ECO:0000313" key="2">
    <source>
        <dbReference type="Proteomes" id="UP001500185"/>
    </source>
</evidence>
<sequence>MCCFYAESRFITIEFLQHLLKTNIMKKVFSIIALGTMTLSLSSFTHSRSLEFRDCAAEAWNAGTDAQNLGFDEGTVYDVTDFVYDACINGRDYSLLMLAR</sequence>
<evidence type="ECO:0000313" key="1">
    <source>
        <dbReference type="EMBL" id="GAA0751510.1"/>
    </source>
</evidence>